<dbReference type="PROSITE" id="PS50853">
    <property type="entry name" value="FN3"/>
    <property type="match status" value="1"/>
</dbReference>
<name>A0A2A5JU72_PSEO7</name>
<dbReference type="Gene3D" id="2.60.40.10">
    <property type="entry name" value="Immunoglobulins"/>
    <property type="match status" value="2"/>
</dbReference>
<dbReference type="PANTHER" id="PTHR47135:SF3">
    <property type="entry name" value="FIBRONECTIN TYPE-III DOMAIN-CONTAINING PROTEIN"/>
    <property type="match status" value="1"/>
</dbReference>
<gene>
    <name evidence="3" type="ORF">CEX98_04365</name>
</gene>
<protein>
    <recommendedName>
        <fullName evidence="2">Fibronectin type-III domain-containing protein</fullName>
    </recommendedName>
</protein>
<sequence>MYKKYLGSALFCVAVISSSAYAAAPAMPSSVFATVNNGNDVHLQWSSVPGALRYIRQVRIDSEHWSNPDLAWKNGKLYETTSANYYNIRADGYQYRVKACNNDGCSNYTYSNKIVINGAPQAPENVTATVQNSNDINISWSAVSGASSYVREAKVNGGDWINPKAYIDTSVSFNNVSTNRYQYRVRACNSVGCSLWTYSNSVTVY</sequence>
<dbReference type="GO" id="GO:0006032">
    <property type="term" value="P:chitin catabolic process"/>
    <property type="evidence" value="ECO:0007669"/>
    <property type="project" value="InterPro"/>
</dbReference>
<evidence type="ECO:0000259" key="2">
    <source>
        <dbReference type="PROSITE" id="PS50853"/>
    </source>
</evidence>
<feature type="domain" description="Fibronectin type-III" evidence="2">
    <location>
        <begin position="122"/>
        <end position="205"/>
    </location>
</feature>
<dbReference type="SUPFAM" id="SSF49265">
    <property type="entry name" value="Fibronectin type III"/>
    <property type="match status" value="1"/>
</dbReference>
<dbReference type="RefSeq" id="WP_099640901.1">
    <property type="nucleotide sequence ID" value="NZ_NKHF01000023.1"/>
</dbReference>
<evidence type="ECO:0000313" key="3">
    <source>
        <dbReference type="EMBL" id="PCK32831.1"/>
    </source>
</evidence>
<dbReference type="CDD" id="cd00063">
    <property type="entry name" value="FN3"/>
    <property type="match status" value="1"/>
</dbReference>
<dbReference type="OrthoDB" id="6303248at2"/>
<dbReference type="InterPro" id="IPR003961">
    <property type="entry name" value="FN3_dom"/>
</dbReference>
<evidence type="ECO:0000313" key="4">
    <source>
        <dbReference type="Proteomes" id="UP000228621"/>
    </source>
</evidence>
<accession>A0A2A5JU72</accession>
<comment type="caution">
    <text evidence="3">The sequence shown here is derived from an EMBL/GenBank/DDBJ whole genome shotgun (WGS) entry which is preliminary data.</text>
</comment>
<reference evidence="4" key="1">
    <citation type="journal article" date="2019" name="Genome Announc.">
        <title>Draft Genome Sequence of Pseudoalteromonas piscicida Strain 36Y ROTHPW, an Hypersaline Seawater Isolate from the South Coast of Sonora, Mexico.</title>
        <authorList>
            <person name="Sanchez-Diaz R."/>
            <person name="Molina-Garza Z.J."/>
            <person name="Cruz-Suarez L.E."/>
            <person name="Selvin J."/>
            <person name="Kiran G.S."/>
            <person name="Ibarra-Gamez J.C."/>
            <person name="Gomez-Gil B."/>
            <person name="Galaviz-Silva L."/>
        </authorList>
    </citation>
    <scope>NUCLEOTIDE SEQUENCE [LARGE SCALE GENOMIC DNA]</scope>
    <source>
        <strain evidence="4">36Y_RITHPW</strain>
    </source>
</reference>
<dbReference type="SMART" id="SM00060">
    <property type="entry name" value="FN3"/>
    <property type="match status" value="2"/>
</dbReference>
<keyword evidence="4" id="KW-1185">Reference proteome</keyword>
<dbReference type="InterPro" id="IPR036116">
    <property type="entry name" value="FN3_sf"/>
</dbReference>
<keyword evidence="1" id="KW-0732">Signal</keyword>
<organism evidence="3 4">
    <name type="scientific">Pseudoalteromonas piscicida</name>
    <dbReference type="NCBI Taxonomy" id="43662"/>
    <lineage>
        <taxon>Bacteria</taxon>
        <taxon>Pseudomonadati</taxon>
        <taxon>Pseudomonadota</taxon>
        <taxon>Gammaproteobacteria</taxon>
        <taxon>Alteromonadales</taxon>
        <taxon>Pseudoalteromonadaceae</taxon>
        <taxon>Pseudoalteromonas</taxon>
    </lineage>
</organism>
<dbReference type="InterPro" id="IPR013783">
    <property type="entry name" value="Ig-like_fold"/>
</dbReference>
<dbReference type="Proteomes" id="UP000228621">
    <property type="component" value="Unassembled WGS sequence"/>
</dbReference>
<dbReference type="InterPro" id="IPR013540">
    <property type="entry name" value="ChitinaseA_N"/>
</dbReference>
<feature type="signal peptide" evidence="1">
    <location>
        <begin position="1"/>
        <end position="22"/>
    </location>
</feature>
<dbReference type="Pfam" id="PF08329">
    <property type="entry name" value="ChitinaseA_N"/>
    <property type="match status" value="1"/>
</dbReference>
<dbReference type="EMBL" id="NKHF01000023">
    <property type="protein sequence ID" value="PCK32831.1"/>
    <property type="molecule type" value="Genomic_DNA"/>
</dbReference>
<dbReference type="AlphaFoldDB" id="A0A2A5JU72"/>
<feature type="chain" id="PRO_5012156058" description="Fibronectin type-III domain-containing protein" evidence="1">
    <location>
        <begin position="23"/>
        <end position="205"/>
    </location>
</feature>
<dbReference type="GO" id="GO:0004568">
    <property type="term" value="F:chitinase activity"/>
    <property type="evidence" value="ECO:0007669"/>
    <property type="project" value="InterPro"/>
</dbReference>
<proteinExistence type="predicted"/>
<dbReference type="PANTHER" id="PTHR47135">
    <property type="entry name" value="FIBRONECTIN TYPE III DOMAIN-CONTAINING PROTEIN 7"/>
    <property type="match status" value="1"/>
</dbReference>
<evidence type="ECO:0000256" key="1">
    <source>
        <dbReference type="SAM" id="SignalP"/>
    </source>
</evidence>